<feature type="transmembrane region" description="Helical" evidence="10">
    <location>
        <begin position="19"/>
        <end position="38"/>
    </location>
</feature>
<dbReference type="GO" id="GO:0005886">
    <property type="term" value="C:plasma membrane"/>
    <property type="evidence" value="ECO:0007669"/>
    <property type="project" value="UniProtKB-SubCell"/>
</dbReference>
<evidence type="ECO:0000256" key="3">
    <source>
        <dbReference type="ARBA" id="ARBA00022449"/>
    </source>
</evidence>
<evidence type="ECO:0000256" key="5">
    <source>
        <dbReference type="ARBA" id="ARBA00022692"/>
    </source>
</evidence>
<feature type="transmembrane region" description="Helical" evidence="10">
    <location>
        <begin position="359"/>
        <end position="379"/>
    </location>
</feature>
<reference evidence="15" key="1">
    <citation type="submission" date="2017-02" db="EMBL/GenBank/DDBJ databases">
        <title>Genome of Microbulbifer agarilyticus GP101.</title>
        <authorList>
            <person name="Jung J."/>
            <person name="Bae S.S."/>
            <person name="Baek K."/>
        </authorList>
    </citation>
    <scope>NUCLEOTIDE SEQUENCE [LARGE SCALE GENOMIC DNA]</scope>
    <source>
        <strain evidence="15">GP101</strain>
    </source>
</reference>
<evidence type="ECO:0000256" key="6">
    <source>
        <dbReference type="ARBA" id="ARBA00022989"/>
    </source>
</evidence>
<keyword evidence="8 10" id="KW-0472">Membrane</keyword>
<feature type="transmembrane region" description="Helical" evidence="10">
    <location>
        <begin position="674"/>
        <end position="695"/>
    </location>
</feature>
<feature type="transmembrane region" description="Helical" evidence="10">
    <location>
        <begin position="489"/>
        <end position="509"/>
    </location>
</feature>
<dbReference type="Proteomes" id="UP000188219">
    <property type="component" value="Chromosome"/>
</dbReference>
<dbReference type="PRINTS" id="PR01434">
    <property type="entry name" value="NADHDHGNASE5"/>
</dbReference>
<accession>A0A1Q2M1M5</accession>
<feature type="domain" description="NADH:quinone oxidoreductase/Mrp antiporter transmembrane" evidence="11">
    <location>
        <begin position="118"/>
        <end position="393"/>
    </location>
</feature>
<keyword evidence="3" id="KW-0050">Antiport</keyword>
<feature type="transmembrane region" description="Helical" evidence="10">
    <location>
        <begin position="313"/>
        <end position="338"/>
    </location>
</feature>
<evidence type="ECO:0000256" key="9">
    <source>
        <dbReference type="RuleBase" id="RU000320"/>
    </source>
</evidence>
<feature type="domain" description="MrpA C-terminal/MbhE" evidence="14">
    <location>
        <begin position="673"/>
        <end position="753"/>
    </location>
</feature>
<feature type="domain" description="NADH-Ubiquinone oxidoreductase (complex I) chain 5 N-terminal" evidence="12">
    <location>
        <begin position="55"/>
        <end position="102"/>
    </location>
</feature>
<feature type="domain" description="MrpA C-terminal/MbhD" evidence="13">
    <location>
        <begin position="599"/>
        <end position="662"/>
    </location>
</feature>
<evidence type="ECO:0000259" key="11">
    <source>
        <dbReference type="Pfam" id="PF00361"/>
    </source>
</evidence>
<proteinExistence type="predicted"/>
<dbReference type="KEGG" id="maga:Mag101_02270"/>
<dbReference type="PANTHER" id="PTHR43373:SF1">
    <property type="entry name" value="NA(+)_H(+) ANTIPORTER SUBUNIT A"/>
    <property type="match status" value="1"/>
</dbReference>
<dbReference type="Pfam" id="PF00361">
    <property type="entry name" value="Proton_antipo_M"/>
    <property type="match status" value="1"/>
</dbReference>
<keyword evidence="4" id="KW-1003">Cell membrane</keyword>
<feature type="transmembrane region" description="Helical" evidence="10">
    <location>
        <begin position="558"/>
        <end position="574"/>
    </location>
</feature>
<keyword evidence="16" id="KW-1185">Reference proteome</keyword>
<feature type="transmembrane region" description="Helical" evidence="10">
    <location>
        <begin position="72"/>
        <end position="92"/>
    </location>
</feature>
<dbReference type="Pfam" id="PF00662">
    <property type="entry name" value="Proton_antipo_N"/>
    <property type="match status" value="1"/>
</dbReference>
<feature type="transmembrane region" description="Helical" evidence="10">
    <location>
        <begin position="262"/>
        <end position="282"/>
    </location>
</feature>
<feature type="transmembrane region" description="Helical" evidence="10">
    <location>
        <begin position="399"/>
        <end position="420"/>
    </location>
</feature>
<dbReference type="Pfam" id="PF13244">
    <property type="entry name" value="MbhD"/>
    <property type="match status" value="1"/>
</dbReference>
<evidence type="ECO:0000256" key="2">
    <source>
        <dbReference type="ARBA" id="ARBA00022448"/>
    </source>
</evidence>
<dbReference type="InterPro" id="IPR050616">
    <property type="entry name" value="CPA3_Na-H_Antiporter_A"/>
</dbReference>
<name>A0A1Q2M1M5_9GAMM</name>
<feature type="transmembrane region" description="Helical" evidence="10">
    <location>
        <begin position="594"/>
        <end position="610"/>
    </location>
</feature>
<evidence type="ECO:0000256" key="1">
    <source>
        <dbReference type="ARBA" id="ARBA00004651"/>
    </source>
</evidence>
<feature type="transmembrane region" description="Helical" evidence="10">
    <location>
        <begin position="155"/>
        <end position="180"/>
    </location>
</feature>
<dbReference type="GO" id="GO:0006811">
    <property type="term" value="P:monoatomic ion transport"/>
    <property type="evidence" value="ECO:0007669"/>
    <property type="project" value="UniProtKB-KW"/>
</dbReference>
<feature type="transmembrane region" description="Helical" evidence="10">
    <location>
        <begin position="441"/>
        <end position="462"/>
    </location>
</feature>
<evidence type="ECO:0000256" key="10">
    <source>
        <dbReference type="SAM" id="Phobius"/>
    </source>
</evidence>
<keyword evidence="6 10" id="KW-1133">Transmembrane helix</keyword>
<feature type="transmembrane region" description="Helical" evidence="10">
    <location>
        <begin position="101"/>
        <end position="119"/>
    </location>
</feature>
<feature type="transmembrane region" description="Helical" evidence="10">
    <location>
        <begin position="617"/>
        <end position="634"/>
    </location>
</feature>
<evidence type="ECO:0000313" key="15">
    <source>
        <dbReference type="EMBL" id="AQQ66600.1"/>
    </source>
</evidence>
<dbReference type="InterPro" id="IPR025383">
    <property type="entry name" value="MrpA_C/MbhD"/>
</dbReference>
<dbReference type="Pfam" id="PF20501">
    <property type="entry name" value="MbhE"/>
    <property type="match status" value="1"/>
</dbReference>
<dbReference type="InterPro" id="IPR001516">
    <property type="entry name" value="Proton_antipo_N"/>
</dbReference>
<feature type="transmembrane region" description="Helical" evidence="10">
    <location>
        <begin position="289"/>
        <end position="307"/>
    </location>
</feature>
<dbReference type="EMBL" id="CP019650">
    <property type="protein sequence ID" value="AQQ66600.1"/>
    <property type="molecule type" value="Genomic_DNA"/>
</dbReference>
<feature type="transmembrane region" description="Helical" evidence="10">
    <location>
        <begin position="125"/>
        <end position="143"/>
    </location>
</feature>
<feature type="transmembrane region" description="Helical" evidence="10">
    <location>
        <begin position="192"/>
        <end position="211"/>
    </location>
</feature>
<evidence type="ECO:0000256" key="7">
    <source>
        <dbReference type="ARBA" id="ARBA00023065"/>
    </source>
</evidence>
<evidence type="ECO:0000259" key="14">
    <source>
        <dbReference type="Pfam" id="PF20501"/>
    </source>
</evidence>
<protein>
    <submittedName>
        <fullName evidence="15">Na(+)/H(+) antiporter subunit A</fullName>
    </submittedName>
</protein>
<dbReference type="STRING" id="260552.Mag101_02270"/>
<keyword evidence="5 9" id="KW-0812">Transmembrane</keyword>
<dbReference type="InterPro" id="IPR046806">
    <property type="entry name" value="MrpA_C/MbhE"/>
</dbReference>
<evidence type="ECO:0000259" key="12">
    <source>
        <dbReference type="Pfam" id="PF00662"/>
    </source>
</evidence>
<evidence type="ECO:0000313" key="16">
    <source>
        <dbReference type="Proteomes" id="UP000188219"/>
    </source>
</evidence>
<dbReference type="AlphaFoldDB" id="A0A1Q2M1M5"/>
<evidence type="ECO:0000256" key="4">
    <source>
        <dbReference type="ARBA" id="ARBA00022475"/>
    </source>
</evidence>
<dbReference type="eggNOG" id="COG1009">
    <property type="taxonomic scope" value="Bacteria"/>
</dbReference>
<dbReference type="PANTHER" id="PTHR43373">
    <property type="entry name" value="NA(+)/H(+) ANTIPORTER SUBUNIT"/>
    <property type="match status" value="1"/>
</dbReference>
<evidence type="ECO:0000259" key="13">
    <source>
        <dbReference type="Pfam" id="PF13244"/>
    </source>
</evidence>
<organism evidence="15 16">
    <name type="scientific">Microbulbifer agarilyticus</name>
    <dbReference type="NCBI Taxonomy" id="260552"/>
    <lineage>
        <taxon>Bacteria</taxon>
        <taxon>Pseudomonadati</taxon>
        <taxon>Pseudomonadota</taxon>
        <taxon>Gammaproteobacteria</taxon>
        <taxon>Cellvibrionales</taxon>
        <taxon>Microbulbiferaceae</taxon>
        <taxon>Microbulbifer</taxon>
    </lineage>
</organism>
<feature type="transmembrane region" description="Helical" evidence="10">
    <location>
        <begin position="640"/>
        <end position="662"/>
    </location>
</feature>
<dbReference type="OrthoDB" id="9768329at2"/>
<dbReference type="GO" id="GO:0015297">
    <property type="term" value="F:antiporter activity"/>
    <property type="evidence" value="ECO:0007669"/>
    <property type="project" value="UniProtKB-KW"/>
</dbReference>
<keyword evidence="7" id="KW-0406">Ion transport</keyword>
<gene>
    <name evidence="15" type="ORF">Mag101_02270</name>
</gene>
<evidence type="ECO:0000256" key="8">
    <source>
        <dbReference type="ARBA" id="ARBA00023136"/>
    </source>
</evidence>
<keyword evidence="2" id="KW-0813">Transport</keyword>
<feature type="transmembrane region" description="Helical" evidence="10">
    <location>
        <begin position="733"/>
        <end position="751"/>
    </location>
</feature>
<dbReference type="RefSeq" id="WP_077400191.1">
    <property type="nucleotide sequence ID" value="NZ_CP019650.1"/>
</dbReference>
<dbReference type="InterPro" id="IPR001750">
    <property type="entry name" value="ND/Mrp_TM"/>
</dbReference>
<comment type="subcellular location">
    <subcellularLocation>
        <location evidence="1">Cell membrane</location>
        <topology evidence="1">Multi-pass membrane protein</topology>
    </subcellularLocation>
    <subcellularLocation>
        <location evidence="9">Membrane</location>
        <topology evidence="9">Multi-pass membrane protein</topology>
    </subcellularLocation>
</comment>
<sequence length="769" mass="82626">MDTEVHSGDQPPTGWGERIWSLALLAFPLGVTLWLLLLIGPVREYAPLVFGISWIPSLGVELNLLIDGLSLLFGLLVSGVGFFVALYAKFYLRGHPLIQRFFFYLFLFMLGMLGLVLAGNLITLFVFWEITTIASYLLIGFNHEKASARRSALQALLITAVGGLALLAGLLLLGMIVGSYNFTEVLAAKDKVHSHVLYLPILILVLIGAFTKSAQLPFHFWLPNAMAAPTPVSAYLHSATMVKAGIYLLARMCPVLGGSAAWLLTLNIVGAVTAVIAAILAMRQTDLKLALAYTTVVALGILVMFLGSEASVAIAAAITFILVHSFYKAALFMVVGIIDHQTGTRELTALGGLGKRLPITFAIAVAAGLSMAGFPPFLGFIGKELKYEGALAIAEEPTFVAWAAVFANALMVAIAATVALRPFWGRLPEKLQSVREASPGLWISPLVMALLGLTFGLAPALIADTLVGPAVTATMGREESVSLKLWHGINLPLVMSITTFALGVLAFYLQPQIRTLLNWIANWLPANSDTQWDRGLDLFKRGAALHTRHLQHGILKHYLAAVFAVASVLLLWGLMRSGGFDMTVNWERLTVKEWAAMALVFAGSLVAIGCRAPLTAICSLGGMGVGIALIFLFFGAPDVAITQLLVETLFLVLVALTLHRLPHATEVSGRGFRFVDALLAVSVGTTVSLTILAVLQQPLISPTKEYFELAAVPEAFGRNIVNVILVDFRALDTFGEVVVVLVAAVGAAALLRRKLKPNVPHDDTQEEQA</sequence>